<comment type="pathway">
    <text evidence="2 10">Glycan degradation; xylan degradation.</text>
</comment>
<evidence type="ECO:0000256" key="2">
    <source>
        <dbReference type="ARBA" id="ARBA00004851"/>
    </source>
</evidence>
<evidence type="ECO:0000256" key="9">
    <source>
        <dbReference type="ARBA" id="ARBA00023326"/>
    </source>
</evidence>
<dbReference type="EMBL" id="AB011274">
    <property type="protein sequence ID" value="BAA76395.2"/>
    <property type="molecule type" value="mRNA"/>
</dbReference>
<dbReference type="InterPro" id="IPR033119">
    <property type="entry name" value="GH11_AS_2"/>
</dbReference>
<gene>
    <name evidence="12" type="primary">polyX</name>
</gene>
<keyword evidence="8 10" id="KW-0326">Glycosidase</keyword>
<feature type="domain" description="GH11" evidence="11">
    <location>
        <begin position="1"/>
        <end position="170"/>
    </location>
</feature>
<evidence type="ECO:0000256" key="7">
    <source>
        <dbReference type="ARBA" id="ARBA00023277"/>
    </source>
</evidence>
<dbReference type="InterPro" id="IPR013319">
    <property type="entry name" value="GH11/12"/>
</dbReference>
<protein>
    <recommendedName>
        <fullName evidence="4 10">endo-1,4-beta-xylanase</fullName>
        <ecNumber evidence="4 10">3.2.1.8</ecNumber>
    </recommendedName>
</protein>
<dbReference type="CAZy" id="GH11">
    <property type="family name" value="Glycoside Hydrolase Family 11"/>
</dbReference>
<dbReference type="PROSITE" id="PS00777">
    <property type="entry name" value="GH11_2"/>
    <property type="match status" value="1"/>
</dbReference>
<keyword evidence="5 10" id="KW-0858">Xylan degradation</keyword>
<proteinExistence type="evidence at transcript level"/>
<keyword evidence="9 10" id="KW-0624">Polysaccharide degradation</keyword>
<dbReference type="PROSITE" id="PS00776">
    <property type="entry name" value="GH11_1"/>
    <property type="match status" value="1"/>
</dbReference>
<organism evidence="12">
    <name type="scientific">Polyplastron multivesiculatum</name>
    <dbReference type="NCBI Taxonomy" id="47894"/>
    <lineage>
        <taxon>Eukaryota</taxon>
        <taxon>Sar</taxon>
        <taxon>Alveolata</taxon>
        <taxon>Ciliophora</taxon>
        <taxon>Intramacronucleata</taxon>
        <taxon>Litostomatea</taxon>
        <taxon>Trichostomatia</taxon>
        <taxon>Entodiniomorphida</taxon>
        <taxon>Ophryoscolecidae</taxon>
        <taxon>Polyplastron</taxon>
    </lineage>
</organism>
<evidence type="ECO:0000256" key="1">
    <source>
        <dbReference type="ARBA" id="ARBA00000681"/>
    </source>
</evidence>
<evidence type="ECO:0000313" key="12">
    <source>
        <dbReference type="EMBL" id="BAA76395.2"/>
    </source>
</evidence>
<dbReference type="InterPro" id="IPR033123">
    <property type="entry name" value="GH11_dom"/>
</dbReference>
<dbReference type="SUPFAM" id="SSF49899">
    <property type="entry name" value="Concanavalin A-like lectins/glucanases"/>
    <property type="match status" value="1"/>
</dbReference>
<comment type="similarity">
    <text evidence="3 10">Belongs to the glycosyl hydrolase 11 (cellulase G) family.</text>
</comment>
<dbReference type="InterPro" id="IPR013320">
    <property type="entry name" value="ConA-like_dom_sf"/>
</dbReference>
<dbReference type="EC" id="3.2.1.8" evidence="4 10"/>
<dbReference type="GO" id="GO:0045493">
    <property type="term" value="P:xylan catabolic process"/>
    <property type="evidence" value="ECO:0007669"/>
    <property type="project" value="UniProtKB-UniRule"/>
</dbReference>
<dbReference type="UniPathway" id="UPA00114"/>
<feature type="active site" description="Nucleophile" evidence="10">
    <location>
        <position position="67"/>
    </location>
</feature>
<dbReference type="PANTHER" id="PTHR46828:SF2">
    <property type="entry name" value="ENDO-1,4-BETA-XYLANASE A-RELATED"/>
    <property type="match status" value="1"/>
</dbReference>
<evidence type="ECO:0000256" key="10">
    <source>
        <dbReference type="PROSITE-ProRule" id="PRU01097"/>
    </source>
</evidence>
<comment type="catalytic activity">
    <reaction evidence="1 10">
        <text>Endohydrolysis of (1-&gt;4)-beta-D-xylosidic linkages in xylans.</text>
        <dbReference type="EC" id="3.2.1.8"/>
    </reaction>
</comment>
<dbReference type="GO" id="GO:0031176">
    <property type="term" value="F:endo-1,4-beta-xylanase activity"/>
    <property type="evidence" value="ECO:0007669"/>
    <property type="project" value="UniProtKB-UniRule"/>
</dbReference>
<evidence type="ECO:0000256" key="4">
    <source>
        <dbReference type="ARBA" id="ARBA00012590"/>
    </source>
</evidence>
<keyword evidence="7 10" id="KW-0119">Carbohydrate metabolism</keyword>
<evidence type="ECO:0000256" key="5">
    <source>
        <dbReference type="ARBA" id="ARBA00022651"/>
    </source>
</evidence>
<accession>Q9XXV4</accession>
<dbReference type="InterPro" id="IPR001137">
    <property type="entry name" value="Glyco_hydro_11"/>
</dbReference>
<evidence type="ECO:0000259" key="11">
    <source>
        <dbReference type="PROSITE" id="PS51761"/>
    </source>
</evidence>
<dbReference type="AlphaFoldDB" id="Q9XXV4"/>
<feature type="active site" description="Proton donor" evidence="10">
    <location>
        <position position="157"/>
    </location>
</feature>
<dbReference type="Gene3D" id="2.60.120.180">
    <property type="match status" value="1"/>
</dbReference>
<dbReference type="InterPro" id="IPR018208">
    <property type="entry name" value="GH11_AS_1"/>
</dbReference>
<dbReference type="PROSITE" id="PS51761">
    <property type="entry name" value="GH11_3"/>
    <property type="match status" value="1"/>
</dbReference>
<evidence type="ECO:0000256" key="3">
    <source>
        <dbReference type="ARBA" id="ARBA00007792"/>
    </source>
</evidence>
<sequence length="175" mass="19407">MTLLGGGKFSCNWSNIGNALFRIGKKWDCTKTWQQLGTISVAYNVDYRPNGNSYMCVYGWTRSPLIEYYIVDSWGSWRPPGSNSMGTINVDGGTYDIYVTDRINQPSIDGTTTFKQFWSVRTQKKTSGVISVSKHFEAWTSKGLNLGLMYEASLTIEGYQSSGSATVNQNDVTGG</sequence>
<keyword evidence="6 10" id="KW-0378">Hydrolase</keyword>
<reference evidence="12" key="1">
    <citation type="submission" date="1998-02" db="EMBL/GenBank/DDBJ databases">
        <title>Molecular cloning, expression, and characterization of a xylanase gene from Polyplastron multivesiculatum.</title>
        <authorList>
            <person name="Takenaka A."/>
        </authorList>
    </citation>
    <scope>NUCLEOTIDE SEQUENCE</scope>
</reference>
<dbReference type="PANTHER" id="PTHR46828">
    <property type="entry name" value="ENDO-1,4-BETA-XYLANASE A-RELATED"/>
    <property type="match status" value="1"/>
</dbReference>
<dbReference type="PRINTS" id="PR00911">
    <property type="entry name" value="GLHYDRLASE11"/>
</dbReference>
<name>Q9XXV4_9CILI</name>
<evidence type="ECO:0000256" key="8">
    <source>
        <dbReference type="ARBA" id="ARBA00023295"/>
    </source>
</evidence>
<evidence type="ECO:0000256" key="6">
    <source>
        <dbReference type="ARBA" id="ARBA00022801"/>
    </source>
</evidence>
<dbReference type="Pfam" id="PF00457">
    <property type="entry name" value="Glyco_hydro_11"/>
    <property type="match status" value="1"/>
</dbReference>